<dbReference type="InterPro" id="IPR001789">
    <property type="entry name" value="Sig_transdc_resp-reg_receiver"/>
</dbReference>
<evidence type="ECO:0000256" key="2">
    <source>
        <dbReference type="ARBA" id="ARBA00022840"/>
    </source>
</evidence>
<dbReference type="InterPro" id="IPR002078">
    <property type="entry name" value="Sigma_54_int"/>
</dbReference>
<feature type="domain" description="Sigma-54 factor interaction" evidence="6">
    <location>
        <begin position="149"/>
        <end position="378"/>
    </location>
</feature>
<evidence type="ECO:0000259" key="7">
    <source>
        <dbReference type="PROSITE" id="PS50110"/>
    </source>
</evidence>
<dbReference type="InterPro" id="IPR009057">
    <property type="entry name" value="Homeodomain-like_sf"/>
</dbReference>
<evidence type="ECO:0000256" key="3">
    <source>
        <dbReference type="ARBA" id="ARBA00023015"/>
    </source>
</evidence>
<keyword evidence="1" id="KW-0547">Nucleotide-binding</keyword>
<dbReference type="InterPro" id="IPR025662">
    <property type="entry name" value="Sigma_54_int_dom_ATP-bd_1"/>
</dbReference>
<dbReference type="InterPro" id="IPR011006">
    <property type="entry name" value="CheY-like_superfamily"/>
</dbReference>
<dbReference type="GO" id="GO:0005524">
    <property type="term" value="F:ATP binding"/>
    <property type="evidence" value="ECO:0007669"/>
    <property type="project" value="UniProtKB-KW"/>
</dbReference>
<dbReference type="GO" id="GO:0006355">
    <property type="term" value="P:regulation of DNA-templated transcription"/>
    <property type="evidence" value="ECO:0007669"/>
    <property type="project" value="InterPro"/>
</dbReference>
<dbReference type="SMART" id="SM00382">
    <property type="entry name" value="AAA"/>
    <property type="match status" value="1"/>
</dbReference>
<keyword evidence="5" id="KW-0597">Phosphoprotein</keyword>
<dbReference type="InterPro" id="IPR027417">
    <property type="entry name" value="P-loop_NTPase"/>
</dbReference>
<dbReference type="PANTHER" id="PTHR32071">
    <property type="entry name" value="TRANSCRIPTIONAL REGULATORY PROTEIN"/>
    <property type="match status" value="1"/>
</dbReference>
<dbReference type="PANTHER" id="PTHR32071:SF57">
    <property type="entry name" value="C4-DICARBOXYLATE TRANSPORT TRANSCRIPTIONAL REGULATORY PROTEIN DCTD"/>
    <property type="match status" value="1"/>
</dbReference>
<protein>
    <submittedName>
        <fullName evidence="8">Sigma-54-dependent Fis family transcriptional regulator</fullName>
    </submittedName>
</protein>
<dbReference type="Gene3D" id="3.40.50.2300">
    <property type="match status" value="1"/>
</dbReference>
<keyword evidence="9" id="KW-1185">Reference proteome</keyword>
<dbReference type="SUPFAM" id="SSF52172">
    <property type="entry name" value="CheY-like"/>
    <property type="match status" value="1"/>
</dbReference>
<dbReference type="GO" id="GO:0043565">
    <property type="term" value="F:sequence-specific DNA binding"/>
    <property type="evidence" value="ECO:0007669"/>
    <property type="project" value="InterPro"/>
</dbReference>
<dbReference type="PROSITE" id="PS50045">
    <property type="entry name" value="SIGMA54_INTERACT_4"/>
    <property type="match status" value="1"/>
</dbReference>
<proteinExistence type="predicted"/>
<evidence type="ECO:0000256" key="4">
    <source>
        <dbReference type="ARBA" id="ARBA00023163"/>
    </source>
</evidence>
<keyword evidence="3" id="KW-0805">Transcription regulation</keyword>
<dbReference type="InterPro" id="IPR025943">
    <property type="entry name" value="Sigma_54_int_dom_ATP-bd_2"/>
</dbReference>
<dbReference type="InterPro" id="IPR058031">
    <property type="entry name" value="AAA_lid_NorR"/>
</dbReference>
<reference evidence="8 9" key="1">
    <citation type="submission" date="2019-09" db="EMBL/GenBank/DDBJ databases">
        <title>Genome sequence and assembly of Adhaeribacter sp.</title>
        <authorList>
            <person name="Chhetri G."/>
        </authorList>
    </citation>
    <scope>NUCLEOTIDE SEQUENCE [LARGE SCALE GENOMIC DNA]</scope>
    <source>
        <strain evidence="8 9">DK36</strain>
    </source>
</reference>
<sequence>MILIIDDDIAVRTSLSLLLKQAGYKTANAGNAREALKTVKEEAHLLEAVIMDMNFSLDTSGQDGLDLLQQLKKLVPQVPVILITGWGTIALAVEGIKAGAFDFITKPWSNEYLLQQVETALKLGGQEQTSDSTSLSRKQLDKQYNFSKIIGEDPAFLAILRNIGQISATDASVLIEGESGTGKELIAEAIHLNSLRKNQPFVKVNLGGISQSLFESEMFGHKRGAFTDAKGDRVGRFEMANKGSIFLDEIGELDMNSQVKLLRVLQDRTYEVLGDSRPRKLDIRVVSATNRSLEDMVEDNRFREDLFYRINLITVKLPALRERPGDIPLLVNYFIDNLKKTYNRHELTVTTKALNWLKQLPLPGNIRELKNLVERTVLISGKNVLEPEDFQAYLQHTPKKADKKSMPAVGSMTLEEMEATMIRKSMEFYDHNVSKVAKALGVSRGALYRRLDKFNIPYDAAD</sequence>
<accession>A0A5M6DBL7</accession>
<dbReference type="SUPFAM" id="SSF46689">
    <property type="entry name" value="Homeodomain-like"/>
    <property type="match status" value="1"/>
</dbReference>
<dbReference type="SMART" id="SM00448">
    <property type="entry name" value="REC"/>
    <property type="match status" value="1"/>
</dbReference>
<comment type="caution">
    <text evidence="8">The sequence shown here is derived from an EMBL/GenBank/DDBJ whole genome shotgun (WGS) entry which is preliminary data.</text>
</comment>
<evidence type="ECO:0000256" key="1">
    <source>
        <dbReference type="ARBA" id="ARBA00022741"/>
    </source>
</evidence>
<keyword evidence="4" id="KW-0804">Transcription</keyword>
<dbReference type="Proteomes" id="UP000323426">
    <property type="component" value="Unassembled WGS sequence"/>
</dbReference>
<dbReference type="Pfam" id="PF02954">
    <property type="entry name" value="HTH_8"/>
    <property type="match status" value="1"/>
</dbReference>
<keyword evidence="2" id="KW-0067">ATP-binding</keyword>
<dbReference type="Gene3D" id="3.40.50.300">
    <property type="entry name" value="P-loop containing nucleotide triphosphate hydrolases"/>
    <property type="match status" value="1"/>
</dbReference>
<dbReference type="RefSeq" id="WP_150088830.1">
    <property type="nucleotide sequence ID" value="NZ_VWSF01000009.1"/>
</dbReference>
<dbReference type="PROSITE" id="PS00675">
    <property type="entry name" value="SIGMA54_INTERACT_1"/>
    <property type="match status" value="1"/>
</dbReference>
<dbReference type="Pfam" id="PF25601">
    <property type="entry name" value="AAA_lid_14"/>
    <property type="match status" value="1"/>
</dbReference>
<dbReference type="PROSITE" id="PS50110">
    <property type="entry name" value="RESPONSE_REGULATORY"/>
    <property type="match status" value="1"/>
</dbReference>
<dbReference type="InterPro" id="IPR002197">
    <property type="entry name" value="HTH_Fis"/>
</dbReference>
<organism evidence="8 9">
    <name type="scientific">Adhaeribacter rhizoryzae</name>
    <dbReference type="NCBI Taxonomy" id="2607907"/>
    <lineage>
        <taxon>Bacteria</taxon>
        <taxon>Pseudomonadati</taxon>
        <taxon>Bacteroidota</taxon>
        <taxon>Cytophagia</taxon>
        <taxon>Cytophagales</taxon>
        <taxon>Hymenobacteraceae</taxon>
        <taxon>Adhaeribacter</taxon>
    </lineage>
</organism>
<dbReference type="Pfam" id="PF00158">
    <property type="entry name" value="Sigma54_activat"/>
    <property type="match status" value="1"/>
</dbReference>
<feature type="modified residue" description="4-aspartylphosphate" evidence="5">
    <location>
        <position position="52"/>
    </location>
</feature>
<dbReference type="GO" id="GO:0000160">
    <property type="term" value="P:phosphorelay signal transduction system"/>
    <property type="evidence" value="ECO:0007669"/>
    <property type="project" value="InterPro"/>
</dbReference>
<evidence type="ECO:0000256" key="5">
    <source>
        <dbReference type="PROSITE-ProRule" id="PRU00169"/>
    </source>
</evidence>
<dbReference type="CDD" id="cd00009">
    <property type="entry name" value="AAA"/>
    <property type="match status" value="1"/>
</dbReference>
<dbReference type="Gene3D" id="1.10.8.60">
    <property type="match status" value="1"/>
</dbReference>
<gene>
    <name evidence="8" type="ORF">F0145_12875</name>
</gene>
<dbReference type="InterPro" id="IPR003593">
    <property type="entry name" value="AAA+_ATPase"/>
</dbReference>
<dbReference type="PRINTS" id="PR01590">
    <property type="entry name" value="HTHFIS"/>
</dbReference>
<dbReference type="SUPFAM" id="SSF52540">
    <property type="entry name" value="P-loop containing nucleoside triphosphate hydrolases"/>
    <property type="match status" value="1"/>
</dbReference>
<dbReference type="PROSITE" id="PS00676">
    <property type="entry name" value="SIGMA54_INTERACT_2"/>
    <property type="match status" value="1"/>
</dbReference>
<dbReference type="FunFam" id="3.40.50.300:FF:000006">
    <property type="entry name" value="DNA-binding transcriptional regulator NtrC"/>
    <property type="match status" value="1"/>
</dbReference>
<feature type="domain" description="Response regulatory" evidence="7">
    <location>
        <begin position="1"/>
        <end position="121"/>
    </location>
</feature>
<dbReference type="EMBL" id="VWSF01000009">
    <property type="protein sequence ID" value="KAA5544948.1"/>
    <property type="molecule type" value="Genomic_DNA"/>
</dbReference>
<name>A0A5M6DBL7_9BACT</name>
<evidence type="ECO:0000313" key="8">
    <source>
        <dbReference type="EMBL" id="KAA5544948.1"/>
    </source>
</evidence>
<dbReference type="Pfam" id="PF00072">
    <property type="entry name" value="Response_reg"/>
    <property type="match status" value="1"/>
</dbReference>
<dbReference type="AlphaFoldDB" id="A0A5M6DBL7"/>
<evidence type="ECO:0000259" key="6">
    <source>
        <dbReference type="PROSITE" id="PS50045"/>
    </source>
</evidence>
<evidence type="ECO:0000313" key="9">
    <source>
        <dbReference type="Proteomes" id="UP000323426"/>
    </source>
</evidence>
<dbReference type="Gene3D" id="1.10.10.60">
    <property type="entry name" value="Homeodomain-like"/>
    <property type="match status" value="1"/>
</dbReference>